<evidence type="ECO:0000256" key="6">
    <source>
        <dbReference type="SAM" id="Phobius"/>
    </source>
</evidence>
<protein>
    <recommendedName>
        <fullName evidence="9">Lysine transporter LysE</fullName>
    </recommendedName>
</protein>
<evidence type="ECO:0008006" key="9">
    <source>
        <dbReference type="Google" id="ProtNLM"/>
    </source>
</evidence>
<keyword evidence="5 6" id="KW-0472">Membrane</keyword>
<gene>
    <name evidence="7" type="ORF">A2519_01215</name>
</gene>
<feature type="transmembrane region" description="Helical" evidence="6">
    <location>
        <begin position="68"/>
        <end position="86"/>
    </location>
</feature>
<feature type="transmembrane region" description="Helical" evidence="6">
    <location>
        <begin position="175"/>
        <end position="196"/>
    </location>
</feature>
<dbReference type="Pfam" id="PF01810">
    <property type="entry name" value="LysE"/>
    <property type="match status" value="1"/>
</dbReference>
<evidence type="ECO:0000313" key="8">
    <source>
        <dbReference type="Proteomes" id="UP000179243"/>
    </source>
</evidence>
<evidence type="ECO:0000256" key="2">
    <source>
        <dbReference type="ARBA" id="ARBA00022475"/>
    </source>
</evidence>
<feature type="transmembrane region" description="Helical" evidence="6">
    <location>
        <begin position="120"/>
        <end position="136"/>
    </location>
</feature>
<dbReference type="EMBL" id="MFYX01000150">
    <property type="protein sequence ID" value="OGK00256.1"/>
    <property type="molecule type" value="Genomic_DNA"/>
</dbReference>
<evidence type="ECO:0000313" key="7">
    <source>
        <dbReference type="EMBL" id="OGK00256.1"/>
    </source>
</evidence>
<keyword evidence="3 6" id="KW-0812">Transmembrane</keyword>
<evidence type="ECO:0000256" key="1">
    <source>
        <dbReference type="ARBA" id="ARBA00004651"/>
    </source>
</evidence>
<keyword evidence="2" id="KW-1003">Cell membrane</keyword>
<dbReference type="GO" id="GO:0006865">
    <property type="term" value="P:amino acid transport"/>
    <property type="evidence" value="ECO:0007669"/>
    <property type="project" value="InterPro"/>
</dbReference>
<dbReference type="PANTHER" id="PTHR38825:SF2">
    <property type="entry name" value="LYSINE TRANSPORTER LYSE"/>
    <property type="match status" value="1"/>
</dbReference>
<organism evidence="7 8">
    <name type="scientific">Candidatus Raymondbacteria bacterium RIFOXYD12_FULL_49_13</name>
    <dbReference type="NCBI Taxonomy" id="1817890"/>
    <lineage>
        <taxon>Bacteria</taxon>
        <taxon>Raymondiibacteriota</taxon>
    </lineage>
</organism>
<keyword evidence="4 6" id="KW-1133">Transmembrane helix</keyword>
<proteinExistence type="predicted"/>
<comment type="subcellular location">
    <subcellularLocation>
        <location evidence="1">Cell membrane</location>
        <topology evidence="1">Multi-pass membrane protein</topology>
    </subcellularLocation>
</comment>
<accession>A0A1F7F180</accession>
<name>A0A1F7F180_UNCRA</name>
<evidence type="ECO:0000256" key="5">
    <source>
        <dbReference type="ARBA" id="ARBA00023136"/>
    </source>
</evidence>
<reference evidence="7 8" key="1">
    <citation type="journal article" date="2016" name="Nat. Commun.">
        <title>Thousands of microbial genomes shed light on interconnected biogeochemical processes in an aquifer system.</title>
        <authorList>
            <person name="Anantharaman K."/>
            <person name="Brown C.T."/>
            <person name="Hug L.A."/>
            <person name="Sharon I."/>
            <person name="Castelle C.J."/>
            <person name="Probst A.J."/>
            <person name="Thomas B.C."/>
            <person name="Singh A."/>
            <person name="Wilkins M.J."/>
            <person name="Karaoz U."/>
            <person name="Brodie E.L."/>
            <person name="Williams K.H."/>
            <person name="Hubbard S.S."/>
            <person name="Banfield J.F."/>
        </authorList>
    </citation>
    <scope>NUCLEOTIDE SEQUENCE [LARGE SCALE GENOMIC DNA]</scope>
</reference>
<evidence type="ECO:0000256" key="4">
    <source>
        <dbReference type="ARBA" id="ARBA00022989"/>
    </source>
</evidence>
<evidence type="ECO:0000256" key="3">
    <source>
        <dbReference type="ARBA" id="ARBA00022692"/>
    </source>
</evidence>
<feature type="transmembrane region" description="Helical" evidence="6">
    <location>
        <begin position="42"/>
        <end position="61"/>
    </location>
</feature>
<sequence length="203" mass="21785">MTTIILSGLTFGLSSGFSPGPLTTLVISHTLAYGTREGAKVALAPLLTDLPIIAVALTILMHVAHSSTILGAVSCIGGLFVLYLAYGSFRSQIPHPDHEAVQAHSVVKGVMVNFLSPNPYLFWMTVGGPLVIKAWTNSPRNAVIFIALFYLCLVGGKILIAHITGKARHLLTGKAYVYFMRFLACVLLAYAGKLMYEGVGFLF</sequence>
<dbReference type="InterPro" id="IPR001123">
    <property type="entry name" value="LeuE-type"/>
</dbReference>
<feature type="transmembrane region" description="Helical" evidence="6">
    <location>
        <begin position="143"/>
        <end position="163"/>
    </location>
</feature>
<dbReference type="PANTHER" id="PTHR38825">
    <property type="entry name" value="LYSINE EXPORTER PROTEIN (LYSE/YGGA)"/>
    <property type="match status" value="1"/>
</dbReference>
<dbReference type="GO" id="GO:0005886">
    <property type="term" value="C:plasma membrane"/>
    <property type="evidence" value="ECO:0007669"/>
    <property type="project" value="UniProtKB-SubCell"/>
</dbReference>
<dbReference type="Proteomes" id="UP000179243">
    <property type="component" value="Unassembled WGS sequence"/>
</dbReference>
<dbReference type="AlphaFoldDB" id="A0A1F7F180"/>
<comment type="caution">
    <text evidence="7">The sequence shown here is derived from an EMBL/GenBank/DDBJ whole genome shotgun (WGS) entry which is preliminary data.</text>
</comment>